<sequence>MKRYDTLKSNKIPTHPEMLRKQTAIHEAGHAAAIYLGNKQKQLPPVFFQIIIKDVVHEGQWPCRTRHAAPDTMACFAKVEGGRLIHTLPPSLTEAARRLPPSERDAYRAAFEADIVNFLAGPLAEARYVALCDGEIFNPRLVNLDALHFYGGAADVALAKEYMDCLLLETLEKEQKLGELFLAAHHFISQRPHWQAITALADFILNAGKKTIACEEIIGVLDTLAT</sequence>
<proteinExistence type="predicted"/>
<keyword evidence="2" id="KW-1185">Reference proteome</keyword>
<protein>
    <recommendedName>
        <fullName evidence="3">Peptidase family M41</fullName>
    </recommendedName>
</protein>
<dbReference type="AlphaFoldDB" id="H8GHN9"/>
<dbReference type="RefSeq" id="WP_005374660.1">
    <property type="nucleotide sequence ID" value="NZ_CM001475.1"/>
</dbReference>
<name>H8GHN9_METAL</name>
<gene>
    <name evidence="1" type="ORF">Metal_3712</name>
</gene>
<evidence type="ECO:0008006" key="3">
    <source>
        <dbReference type="Google" id="ProtNLM"/>
    </source>
</evidence>
<dbReference type="Proteomes" id="UP000005090">
    <property type="component" value="Chromosome"/>
</dbReference>
<reference evidence="1 2" key="1">
    <citation type="journal article" date="2013" name="Genome Announc.">
        <title>Genome Sequence of the Obligate Gammaproteobacterial Methanotroph Methylomicrobium album Strain BG8.</title>
        <authorList>
            <person name="Kits K.D."/>
            <person name="Kalyuzhnaya M.G."/>
            <person name="Klotz M.G."/>
            <person name="Jetten M.S."/>
            <person name="Op den Camp H.J."/>
            <person name="Vuilleumier S."/>
            <person name="Bringel F."/>
            <person name="Dispirito A.A."/>
            <person name="Murrell J.C."/>
            <person name="Bruce D."/>
            <person name="Cheng J.F."/>
            <person name="Copeland A."/>
            <person name="Goodwin L."/>
            <person name="Hauser L."/>
            <person name="Lajus A."/>
            <person name="Land M.L."/>
            <person name="Lapidus A."/>
            <person name="Lucas S."/>
            <person name="Medigue C."/>
            <person name="Pitluck S."/>
            <person name="Woyke T."/>
            <person name="Zeytun A."/>
            <person name="Stein L.Y."/>
        </authorList>
    </citation>
    <scope>NUCLEOTIDE SEQUENCE [LARGE SCALE GENOMIC DNA]</scope>
    <source>
        <strain evidence="1 2">BG8</strain>
    </source>
</reference>
<organism evidence="1 2">
    <name type="scientific">Methylomicrobium album BG8</name>
    <dbReference type="NCBI Taxonomy" id="686340"/>
    <lineage>
        <taxon>Bacteria</taxon>
        <taxon>Pseudomonadati</taxon>
        <taxon>Pseudomonadota</taxon>
        <taxon>Gammaproteobacteria</taxon>
        <taxon>Methylococcales</taxon>
        <taxon>Methylococcaceae</taxon>
        <taxon>Methylomicrobium</taxon>
    </lineage>
</organism>
<dbReference type="HOGENOM" id="CLU_1218593_0_0_6"/>
<accession>H8GHN9</accession>
<dbReference type="EMBL" id="CM001475">
    <property type="protein sequence ID" value="EIC31357.1"/>
    <property type="molecule type" value="Genomic_DNA"/>
</dbReference>
<dbReference type="eggNOG" id="ENOG5031KFP">
    <property type="taxonomic scope" value="Bacteria"/>
</dbReference>
<evidence type="ECO:0000313" key="1">
    <source>
        <dbReference type="EMBL" id="EIC31357.1"/>
    </source>
</evidence>
<evidence type="ECO:0000313" key="2">
    <source>
        <dbReference type="Proteomes" id="UP000005090"/>
    </source>
</evidence>